<protein>
    <submittedName>
        <fullName evidence="2">Uncharacterized protein</fullName>
    </submittedName>
</protein>
<accession>A0A7S2EQR9</accession>
<feature type="region of interest" description="Disordered" evidence="1">
    <location>
        <begin position="18"/>
        <end position="39"/>
    </location>
</feature>
<name>A0A7S2EQR9_TRICV</name>
<evidence type="ECO:0000256" key="1">
    <source>
        <dbReference type="SAM" id="MobiDB-lite"/>
    </source>
</evidence>
<gene>
    <name evidence="2" type="ORF">OSIN01602_LOCUS15172</name>
</gene>
<dbReference type="EMBL" id="HBGO01026462">
    <property type="protein sequence ID" value="CAD9349810.1"/>
    <property type="molecule type" value="Transcribed_RNA"/>
</dbReference>
<sequence>MTFAESVNIARRLSVRNEPDLLQENMFEDNGGNSDSATSHHTHEYCLKIGSILKSVSDLPPDCRVHEDVVRSVKERLAKEQHEPGAKAYEGYGGGGRAQVHQAQVQRRLTHRKHWKDLSK</sequence>
<feature type="region of interest" description="Disordered" evidence="1">
    <location>
        <begin position="75"/>
        <end position="97"/>
    </location>
</feature>
<proteinExistence type="predicted"/>
<reference evidence="2" key="1">
    <citation type="submission" date="2021-01" db="EMBL/GenBank/DDBJ databases">
        <authorList>
            <person name="Corre E."/>
            <person name="Pelletier E."/>
            <person name="Niang G."/>
            <person name="Scheremetjew M."/>
            <person name="Finn R."/>
            <person name="Kale V."/>
            <person name="Holt S."/>
            <person name="Cochrane G."/>
            <person name="Meng A."/>
            <person name="Brown T."/>
            <person name="Cohen L."/>
        </authorList>
    </citation>
    <scope>NUCLEOTIDE SEQUENCE</scope>
    <source>
        <strain evidence="2">Grunow 1884</strain>
    </source>
</reference>
<dbReference type="AlphaFoldDB" id="A0A7S2EQR9"/>
<feature type="compositionally biased region" description="Basic and acidic residues" evidence="1">
    <location>
        <begin position="75"/>
        <end position="85"/>
    </location>
</feature>
<organism evidence="2">
    <name type="scientific">Trieres chinensis</name>
    <name type="common">Marine centric diatom</name>
    <name type="synonym">Odontella sinensis</name>
    <dbReference type="NCBI Taxonomy" id="1514140"/>
    <lineage>
        <taxon>Eukaryota</taxon>
        <taxon>Sar</taxon>
        <taxon>Stramenopiles</taxon>
        <taxon>Ochrophyta</taxon>
        <taxon>Bacillariophyta</taxon>
        <taxon>Mediophyceae</taxon>
        <taxon>Biddulphiophycidae</taxon>
        <taxon>Eupodiscales</taxon>
        <taxon>Parodontellaceae</taxon>
        <taxon>Trieres</taxon>
    </lineage>
</organism>
<evidence type="ECO:0000313" key="2">
    <source>
        <dbReference type="EMBL" id="CAD9349810.1"/>
    </source>
</evidence>